<dbReference type="InterPro" id="IPR020846">
    <property type="entry name" value="MFS_dom"/>
</dbReference>
<evidence type="ECO:0000256" key="8">
    <source>
        <dbReference type="SAM" id="SignalP"/>
    </source>
</evidence>
<protein>
    <submittedName>
        <fullName evidence="10">MFS transporter</fullName>
    </submittedName>
</protein>
<feature type="transmembrane region" description="Helical" evidence="7">
    <location>
        <begin position="147"/>
        <end position="167"/>
    </location>
</feature>
<keyword evidence="8" id="KW-0732">Signal</keyword>
<dbReference type="PANTHER" id="PTHR42718">
    <property type="entry name" value="MAJOR FACILITATOR SUPERFAMILY MULTIDRUG TRANSPORTER MFSC"/>
    <property type="match status" value="1"/>
</dbReference>
<feature type="transmembrane region" description="Helical" evidence="7">
    <location>
        <begin position="188"/>
        <end position="209"/>
    </location>
</feature>
<evidence type="ECO:0000313" key="11">
    <source>
        <dbReference type="Proteomes" id="UP000482960"/>
    </source>
</evidence>
<dbReference type="PROSITE" id="PS50850">
    <property type="entry name" value="MFS"/>
    <property type="match status" value="1"/>
</dbReference>
<proteinExistence type="predicted"/>
<feature type="transmembrane region" description="Helical" evidence="7">
    <location>
        <begin position="26"/>
        <end position="47"/>
    </location>
</feature>
<feature type="signal peptide" evidence="8">
    <location>
        <begin position="1"/>
        <end position="19"/>
    </location>
</feature>
<feature type="transmembrane region" description="Helical" evidence="7">
    <location>
        <begin position="276"/>
        <end position="301"/>
    </location>
</feature>
<dbReference type="InterPro" id="IPR011701">
    <property type="entry name" value="MFS"/>
</dbReference>
<feature type="transmembrane region" description="Helical" evidence="7">
    <location>
        <begin position="120"/>
        <end position="141"/>
    </location>
</feature>
<keyword evidence="2" id="KW-0813">Transport</keyword>
<evidence type="ECO:0000256" key="4">
    <source>
        <dbReference type="ARBA" id="ARBA00022692"/>
    </source>
</evidence>
<dbReference type="SUPFAM" id="SSF103473">
    <property type="entry name" value="MFS general substrate transporter"/>
    <property type="match status" value="1"/>
</dbReference>
<organism evidence="10 11">
    <name type="scientific">Phytohabitans rumicis</name>
    <dbReference type="NCBI Taxonomy" id="1076125"/>
    <lineage>
        <taxon>Bacteria</taxon>
        <taxon>Bacillati</taxon>
        <taxon>Actinomycetota</taxon>
        <taxon>Actinomycetes</taxon>
        <taxon>Micromonosporales</taxon>
        <taxon>Micromonosporaceae</taxon>
    </lineage>
</organism>
<gene>
    <name evidence="10" type="ORF">Prum_021120</name>
</gene>
<feature type="transmembrane region" description="Helical" evidence="7">
    <location>
        <begin position="59"/>
        <end position="80"/>
    </location>
</feature>
<dbReference type="AlphaFoldDB" id="A0A6V8KYL3"/>
<feature type="chain" id="PRO_5038492090" evidence="8">
    <location>
        <begin position="20"/>
        <end position="376"/>
    </location>
</feature>
<comment type="subcellular location">
    <subcellularLocation>
        <location evidence="1">Cell membrane</location>
        <topology evidence="1">Multi-pass membrane protein</topology>
    </subcellularLocation>
</comment>
<feature type="transmembrane region" description="Helical" evidence="7">
    <location>
        <begin position="308"/>
        <end position="333"/>
    </location>
</feature>
<sequence>MLRYGLAAFTAASALAAVAGTASVLIAARALQGAGAALVVPATLAIVAAQGERERMRCIAIWTAAGAVGLGLGPTTGGVLSEHAHWSWIFLINLPAGAAALACCVPLAEHRPAGAAPVDWAGLATGSLGLLALAYTLIAGTARGFDAPAVLLAAAVAAGAGVAFLPVERRSAAALVDVRLFALRAFSGGIAVQVLWGLGVNGVYFYTALYLQSVRGFTPTGAGLAFLPLALAVAAGAPLAPPLVARFGAAGTVAAGLTLVATGMAAVAVGGSVATLLAALAVIGFGSALTVPLGACVLGAVPADRAGVAAGVFGVAREVSGVLGIAVIGVVVAGAGPGLSVGYTYGLLVAAALVLLGAVLSLRTLPYARQGDTLRR</sequence>
<dbReference type="EMBL" id="BLPG01000001">
    <property type="protein sequence ID" value="GFJ88470.1"/>
    <property type="molecule type" value="Genomic_DNA"/>
</dbReference>
<keyword evidence="5 7" id="KW-1133">Transmembrane helix</keyword>
<dbReference type="Gene3D" id="1.20.1720.10">
    <property type="entry name" value="Multidrug resistance protein D"/>
    <property type="match status" value="1"/>
</dbReference>
<feature type="transmembrane region" description="Helical" evidence="7">
    <location>
        <begin position="221"/>
        <end position="240"/>
    </location>
</feature>
<dbReference type="Proteomes" id="UP000482960">
    <property type="component" value="Unassembled WGS sequence"/>
</dbReference>
<feature type="transmembrane region" description="Helical" evidence="7">
    <location>
        <begin position="86"/>
        <end position="108"/>
    </location>
</feature>
<feature type="transmembrane region" description="Helical" evidence="7">
    <location>
        <begin position="345"/>
        <end position="366"/>
    </location>
</feature>
<reference evidence="10 11" key="2">
    <citation type="submission" date="2020-03" db="EMBL/GenBank/DDBJ databases">
        <authorList>
            <person name="Ichikawa N."/>
            <person name="Kimura A."/>
            <person name="Kitahashi Y."/>
            <person name="Uohara A."/>
        </authorList>
    </citation>
    <scope>NUCLEOTIDE SEQUENCE [LARGE SCALE GENOMIC DNA]</scope>
    <source>
        <strain evidence="10 11">NBRC 108638</strain>
    </source>
</reference>
<name>A0A6V8KYL3_9ACTN</name>
<dbReference type="GO" id="GO:0005886">
    <property type="term" value="C:plasma membrane"/>
    <property type="evidence" value="ECO:0007669"/>
    <property type="project" value="UniProtKB-SubCell"/>
</dbReference>
<evidence type="ECO:0000256" key="6">
    <source>
        <dbReference type="ARBA" id="ARBA00023136"/>
    </source>
</evidence>
<feature type="domain" description="Major facilitator superfamily (MFS) profile" evidence="9">
    <location>
        <begin position="1"/>
        <end position="369"/>
    </location>
</feature>
<evidence type="ECO:0000256" key="5">
    <source>
        <dbReference type="ARBA" id="ARBA00022989"/>
    </source>
</evidence>
<evidence type="ECO:0000313" key="10">
    <source>
        <dbReference type="EMBL" id="GFJ88470.1"/>
    </source>
</evidence>
<dbReference type="Gene3D" id="1.20.1250.20">
    <property type="entry name" value="MFS general substrate transporter like domains"/>
    <property type="match status" value="1"/>
</dbReference>
<dbReference type="GO" id="GO:0022857">
    <property type="term" value="F:transmembrane transporter activity"/>
    <property type="evidence" value="ECO:0007669"/>
    <property type="project" value="InterPro"/>
</dbReference>
<dbReference type="Pfam" id="PF07690">
    <property type="entry name" value="MFS_1"/>
    <property type="match status" value="1"/>
</dbReference>
<evidence type="ECO:0000256" key="2">
    <source>
        <dbReference type="ARBA" id="ARBA00022448"/>
    </source>
</evidence>
<keyword evidence="11" id="KW-1185">Reference proteome</keyword>
<evidence type="ECO:0000256" key="1">
    <source>
        <dbReference type="ARBA" id="ARBA00004651"/>
    </source>
</evidence>
<evidence type="ECO:0000256" key="7">
    <source>
        <dbReference type="SAM" id="Phobius"/>
    </source>
</evidence>
<evidence type="ECO:0000256" key="3">
    <source>
        <dbReference type="ARBA" id="ARBA00022475"/>
    </source>
</evidence>
<keyword evidence="4 7" id="KW-0812">Transmembrane</keyword>
<keyword evidence="6 7" id="KW-0472">Membrane</keyword>
<dbReference type="PANTHER" id="PTHR42718:SF46">
    <property type="entry name" value="BLR6921 PROTEIN"/>
    <property type="match status" value="1"/>
</dbReference>
<dbReference type="RefSeq" id="WP_173075814.1">
    <property type="nucleotide sequence ID" value="NZ_BLPG01000001.1"/>
</dbReference>
<evidence type="ECO:0000259" key="9">
    <source>
        <dbReference type="PROSITE" id="PS50850"/>
    </source>
</evidence>
<comment type="caution">
    <text evidence="10">The sequence shown here is derived from an EMBL/GenBank/DDBJ whole genome shotgun (WGS) entry which is preliminary data.</text>
</comment>
<keyword evidence="3" id="KW-1003">Cell membrane</keyword>
<dbReference type="InterPro" id="IPR036259">
    <property type="entry name" value="MFS_trans_sf"/>
</dbReference>
<accession>A0A6V8KYL3</accession>
<feature type="transmembrane region" description="Helical" evidence="7">
    <location>
        <begin position="247"/>
        <end position="270"/>
    </location>
</feature>
<reference evidence="10 11" key="1">
    <citation type="submission" date="2020-03" db="EMBL/GenBank/DDBJ databases">
        <title>Whole genome shotgun sequence of Phytohabitans rumicis NBRC 108638.</title>
        <authorList>
            <person name="Komaki H."/>
            <person name="Tamura T."/>
        </authorList>
    </citation>
    <scope>NUCLEOTIDE SEQUENCE [LARGE SCALE GENOMIC DNA]</scope>
    <source>
        <strain evidence="10 11">NBRC 108638</strain>
    </source>
</reference>